<dbReference type="RefSeq" id="WP_093327490.1">
    <property type="nucleotide sequence ID" value="NZ_AP027363.1"/>
</dbReference>
<keyword evidence="10" id="KW-1185">Reference proteome</keyword>
<dbReference type="EMBL" id="FOHK01000002">
    <property type="protein sequence ID" value="SES84175.1"/>
    <property type="molecule type" value="Genomic_DNA"/>
</dbReference>
<accession>A0A1H9ZRD3</accession>
<dbReference type="AlphaFoldDB" id="A0A1H9ZRD3"/>
<comment type="similarity">
    <text evidence="2">Belongs to the UPF0283 family.</text>
</comment>
<evidence type="ECO:0000256" key="7">
    <source>
        <dbReference type="ARBA" id="ARBA00023136"/>
    </source>
</evidence>
<evidence type="ECO:0000313" key="10">
    <source>
        <dbReference type="Proteomes" id="UP000199308"/>
    </source>
</evidence>
<dbReference type="NCBIfam" id="TIGR01620">
    <property type="entry name" value="hyp_HI0043"/>
    <property type="match status" value="1"/>
</dbReference>
<feature type="transmembrane region" description="Helical" evidence="8">
    <location>
        <begin position="60"/>
        <end position="78"/>
    </location>
</feature>
<dbReference type="PANTHER" id="PTHR39342">
    <property type="entry name" value="UPF0283 MEMBRANE PROTEIN YCJF"/>
    <property type="match status" value="1"/>
</dbReference>
<gene>
    <name evidence="9" type="ORF">SAMN05660429_00557</name>
</gene>
<reference evidence="9 10" key="1">
    <citation type="submission" date="2016-10" db="EMBL/GenBank/DDBJ databases">
        <authorList>
            <person name="de Groot N.N."/>
        </authorList>
    </citation>
    <scope>NUCLEOTIDE SEQUENCE [LARGE SCALE GENOMIC DNA]</scope>
    <source>
        <strain evidence="9 10">DSM 19706</strain>
    </source>
</reference>
<dbReference type="STRING" id="349064.SAMN05660429_00557"/>
<protein>
    <submittedName>
        <fullName evidence="9">Putative membrane protein</fullName>
    </submittedName>
</protein>
<dbReference type="InterPro" id="IPR021147">
    <property type="entry name" value="DUF697"/>
</dbReference>
<evidence type="ECO:0000256" key="8">
    <source>
        <dbReference type="SAM" id="Phobius"/>
    </source>
</evidence>
<evidence type="ECO:0000256" key="1">
    <source>
        <dbReference type="ARBA" id="ARBA00004429"/>
    </source>
</evidence>
<keyword evidence="6 8" id="KW-1133">Transmembrane helix</keyword>
<evidence type="ECO:0000256" key="3">
    <source>
        <dbReference type="ARBA" id="ARBA00022475"/>
    </source>
</evidence>
<keyword evidence="4" id="KW-0997">Cell inner membrane</keyword>
<dbReference type="OrthoDB" id="958025at2"/>
<keyword evidence="7 8" id="KW-0472">Membrane</keyword>
<keyword evidence="3" id="KW-1003">Cell membrane</keyword>
<evidence type="ECO:0000256" key="5">
    <source>
        <dbReference type="ARBA" id="ARBA00022692"/>
    </source>
</evidence>
<evidence type="ECO:0000256" key="2">
    <source>
        <dbReference type="ARBA" id="ARBA00008255"/>
    </source>
</evidence>
<organism evidence="9 10">
    <name type="scientific">Thalassotalea agarivorans</name>
    <name type="common">Thalassomonas agarivorans</name>
    <dbReference type="NCBI Taxonomy" id="349064"/>
    <lineage>
        <taxon>Bacteria</taxon>
        <taxon>Pseudomonadati</taxon>
        <taxon>Pseudomonadota</taxon>
        <taxon>Gammaproteobacteria</taxon>
        <taxon>Alteromonadales</taxon>
        <taxon>Colwelliaceae</taxon>
        <taxon>Thalassotalea</taxon>
    </lineage>
</organism>
<name>A0A1H9ZRD3_THASX</name>
<dbReference type="PANTHER" id="PTHR39342:SF1">
    <property type="entry name" value="UPF0283 MEMBRANE PROTEIN YCJF"/>
    <property type="match status" value="1"/>
</dbReference>
<evidence type="ECO:0000313" key="9">
    <source>
        <dbReference type="EMBL" id="SES84175.1"/>
    </source>
</evidence>
<dbReference type="InterPro" id="IPR006507">
    <property type="entry name" value="UPF0283"/>
</dbReference>
<evidence type="ECO:0000256" key="4">
    <source>
        <dbReference type="ARBA" id="ARBA00022519"/>
    </source>
</evidence>
<keyword evidence="5 8" id="KW-0812">Transmembrane</keyword>
<evidence type="ECO:0000256" key="6">
    <source>
        <dbReference type="ARBA" id="ARBA00022989"/>
    </source>
</evidence>
<comment type="subcellular location">
    <subcellularLocation>
        <location evidence="1">Cell inner membrane</location>
        <topology evidence="1">Multi-pass membrane protein</topology>
    </subcellularLocation>
</comment>
<proteinExistence type="inferred from homology"/>
<dbReference type="Pfam" id="PF05128">
    <property type="entry name" value="DUF697"/>
    <property type="match status" value="1"/>
</dbReference>
<sequence>MTEPKDDFQQQILFEENITEQHDKSLPVDAEQVVFDNKDWQPEQQEEEEHFEDVQSKPSWIFRGLAVLISAIVGIELYDFFTVGFTDEPILTGIYALVFAIVFILASSSLIKELLGLRQLKAQQNIQKQSEQLLNDNADIDGQSLCQQISEQLPCDIPAVYEQAWADVTHEDYDDKELLELYQKMVLVKVDEKAIAEVAKFSSEATVLVALSPIALLDMMIMLWRNLKMIDKIAGLYGLKLGYWSRIKLIRQVFVNMAYAGASELIADFGTEMIGADLLGKLSGRMAQGFGAGMLTARLGIRTILMCRPIPYTHNKPRLSDVRKAVGQQIKALINKKQTGAS</sequence>
<dbReference type="GO" id="GO:0005886">
    <property type="term" value="C:plasma membrane"/>
    <property type="evidence" value="ECO:0007669"/>
    <property type="project" value="UniProtKB-SubCell"/>
</dbReference>
<feature type="transmembrane region" description="Helical" evidence="8">
    <location>
        <begin position="90"/>
        <end position="111"/>
    </location>
</feature>
<dbReference type="Proteomes" id="UP000199308">
    <property type="component" value="Unassembled WGS sequence"/>
</dbReference>